<keyword evidence="2 7" id="KW-0813">Transport</keyword>
<gene>
    <name evidence="9" type="ORF">Hsar01_00769</name>
</gene>
<comment type="caution">
    <text evidence="9">The sequence shown here is derived from an EMBL/GenBank/DDBJ whole genome shotgun (WGS) entry which is preliminary data.</text>
</comment>
<evidence type="ECO:0000256" key="6">
    <source>
        <dbReference type="ARBA" id="ARBA00023136"/>
    </source>
</evidence>
<keyword evidence="6 7" id="KW-0472">Membrane</keyword>
<feature type="transmembrane region" description="Helical" evidence="7">
    <location>
        <begin position="206"/>
        <end position="229"/>
    </location>
</feature>
<dbReference type="SUPFAM" id="SSF161098">
    <property type="entry name" value="MetI-like"/>
    <property type="match status" value="1"/>
</dbReference>
<evidence type="ECO:0000256" key="5">
    <source>
        <dbReference type="ARBA" id="ARBA00022989"/>
    </source>
</evidence>
<dbReference type="PANTHER" id="PTHR30465">
    <property type="entry name" value="INNER MEMBRANE ABC TRANSPORTER"/>
    <property type="match status" value="1"/>
</dbReference>
<evidence type="ECO:0000259" key="8">
    <source>
        <dbReference type="PROSITE" id="PS50928"/>
    </source>
</evidence>
<feature type="domain" description="ABC transmembrane type-1" evidence="8">
    <location>
        <begin position="202"/>
        <end position="418"/>
    </location>
</feature>
<feature type="transmembrane region" description="Helical" evidence="7">
    <location>
        <begin position="291"/>
        <end position="313"/>
    </location>
</feature>
<evidence type="ECO:0000256" key="3">
    <source>
        <dbReference type="ARBA" id="ARBA00022475"/>
    </source>
</evidence>
<dbReference type="CDD" id="cd06261">
    <property type="entry name" value="TM_PBP2"/>
    <property type="match status" value="1"/>
</dbReference>
<dbReference type="InterPro" id="IPR000515">
    <property type="entry name" value="MetI-like"/>
</dbReference>
<dbReference type="RefSeq" id="WP_353565710.1">
    <property type="nucleotide sequence ID" value="NZ_BAABRI010000003.1"/>
</dbReference>
<dbReference type="PROSITE" id="PS50928">
    <property type="entry name" value="ABC_TM1"/>
    <property type="match status" value="1"/>
</dbReference>
<evidence type="ECO:0000256" key="1">
    <source>
        <dbReference type="ARBA" id="ARBA00004651"/>
    </source>
</evidence>
<accession>A0ABP9UIU3</accession>
<reference evidence="9 10" key="1">
    <citation type="submission" date="2024-02" db="EMBL/GenBank/DDBJ databases">
        <title>Haloferula sargassicola NBRC 104335.</title>
        <authorList>
            <person name="Ichikawa N."/>
            <person name="Katano-Makiyama Y."/>
            <person name="Hidaka K."/>
        </authorList>
    </citation>
    <scope>NUCLEOTIDE SEQUENCE [LARGE SCALE GENOMIC DNA]</scope>
    <source>
        <strain evidence="9 10">NBRC 104335</strain>
    </source>
</reference>
<organism evidence="9 10">
    <name type="scientific">Haloferula sargassicola</name>
    <dbReference type="NCBI Taxonomy" id="490096"/>
    <lineage>
        <taxon>Bacteria</taxon>
        <taxon>Pseudomonadati</taxon>
        <taxon>Verrucomicrobiota</taxon>
        <taxon>Verrucomicrobiia</taxon>
        <taxon>Verrucomicrobiales</taxon>
        <taxon>Verrucomicrobiaceae</taxon>
        <taxon>Haloferula</taxon>
    </lineage>
</organism>
<feature type="transmembrane region" description="Helical" evidence="7">
    <location>
        <begin position="350"/>
        <end position="375"/>
    </location>
</feature>
<dbReference type="PANTHER" id="PTHR30465:SF66">
    <property type="entry name" value="INNER MEMBRANE ABC TRANSPORTER PERMEASE PROTEIN YEJB"/>
    <property type="match status" value="1"/>
</dbReference>
<keyword evidence="10" id="KW-1185">Reference proteome</keyword>
<sequence length="428" mass="47195">MKAYFLRRLLLIPVTLIGITLLVFAIIRVTPGGPVQQALSRMMGDNAKRSRAETNFSLTAAQVLEIEESYDRDKGIVRAYLEWLGVLPRDTNKLGKEFPAGKNEVKIPLPGTIDEVTIVNEDGDARLVAPKGIDISGWEARIISPEDQEKRWSRWVEGMELGKMPEPRAVLYQPRYAGLLEGSLGFSRKYQDPVWSMILDRIPVSLAFGGISLVLVYAICLPLGVVKAIKHRTWLDSLSSLVVFAGYAIPGYALGALLVVYLAAKWRWFALGGFTGDDFSQLSLTGKVEDLAYHMTLPLVCYLISSFAMMTMLMKNNLMDNLAADYVRTAIAKGTGFRTAVFRHAFRNSIIPIATTIGGNLLIFVSGSLLIEKVFDINGFGLLGFSSILEFDEPVIMGVLFVSSLLVLVGNVISDLCVAMVDPRVSYK</sequence>
<keyword evidence="4 7" id="KW-0812">Transmembrane</keyword>
<dbReference type="Pfam" id="PF00528">
    <property type="entry name" value="BPD_transp_1"/>
    <property type="match status" value="1"/>
</dbReference>
<protein>
    <recommendedName>
        <fullName evidence="8">ABC transmembrane type-1 domain-containing protein</fullName>
    </recommendedName>
</protein>
<dbReference type="Proteomes" id="UP001476282">
    <property type="component" value="Unassembled WGS sequence"/>
</dbReference>
<evidence type="ECO:0000256" key="2">
    <source>
        <dbReference type="ARBA" id="ARBA00022448"/>
    </source>
</evidence>
<feature type="transmembrane region" description="Helical" evidence="7">
    <location>
        <begin position="395"/>
        <end position="421"/>
    </location>
</feature>
<keyword evidence="5 7" id="KW-1133">Transmembrane helix</keyword>
<name>A0ABP9UIU3_9BACT</name>
<comment type="subcellular location">
    <subcellularLocation>
        <location evidence="1 7">Cell membrane</location>
        <topology evidence="1 7">Multi-pass membrane protein</topology>
    </subcellularLocation>
</comment>
<comment type="similarity">
    <text evidence="7">Belongs to the binding-protein-dependent transport system permease family.</text>
</comment>
<feature type="transmembrane region" description="Helical" evidence="7">
    <location>
        <begin position="241"/>
        <end position="264"/>
    </location>
</feature>
<dbReference type="EMBL" id="BAABRI010000003">
    <property type="protein sequence ID" value="GAA5481560.1"/>
    <property type="molecule type" value="Genomic_DNA"/>
</dbReference>
<proteinExistence type="inferred from homology"/>
<dbReference type="InterPro" id="IPR035906">
    <property type="entry name" value="MetI-like_sf"/>
</dbReference>
<dbReference type="Gene3D" id="1.10.3720.10">
    <property type="entry name" value="MetI-like"/>
    <property type="match status" value="1"/>
</dbReference>
<evidence type="ECO:0000313" key="10">
    <source>
        <dbReference type="Proteomes" id="UP001476282"/>
    </source>
</evidence>
<keyword evidence="3" id="KW-1003">Cell membrane</keyword>
<evidence type="ECO:0000313" key="9">
    <source>
        <dbReference type="EMBL" id="GAA5481560.1"/>
    </source>
</evidence>
<evidence type="ECO:0000256" key="7">
    <source>
        <dbReference type="RuleBase" id="RU363032"/>
    </source>
</evidence>
<evidence type="ECO:0000256" key="4">
    <source>
        <dbReference type="ARBA" id="ARBA00022692"/>
    </source>
</evidence>